<evidence type="ECO:0000256" key="14">
    <source>
        <dbReference type="ARBA" id="ARBA00023128"/>
    </source>
</evidence>
<dbReference type="PANTHER" id="PTHR15071">
    <property type="entry name" value="MANNOSE-6-PHOSPHATE RECEPTOR FAMILY MEMBER"/>
    <property type="match status" value="1"/>
</dbReference>
<name>A0ABR4A1K6_9LECA</name>
<feature type="domain" description="MRH" evidence="20">
    <location>
        <begin position="27"/>
        <end position="225"/>
    </location>
</feature>
<proteinExistence type="inferred from homology"/>
<accession>A0ABR4A1K6</accession>
<dbReference type="PROSITE" id="PS51914">
    <property type="entry name" value="MRH"/>
    <property type="match status" value="1"/>
</dbReference>
<comment type="caution">
    <text evidence="21">The sequence shown here is derived from an EMBL/GenBank/DDBJ whole genome shotgun (WGS) entry which is preliminary data.</text>
</comment>
<evidence type="ECO:0000256" key="18">
    <source>
        <dbReference type="SAM" id="Phobius"/>
    </source>
</evidence>
<dbReference type="EMBL" id="JBEFKJ010000031">
    <property type="protein sequence ID" value="KAL2038644.1"/>
    <property type="molecule type" value="Genomic_DNA"/>
</dbReference>
<dbReference type="PANTHER" id="PTHR15071:SF13">
    <property type="entry name" value="AUTOPHAGY-RELATED PROTEIN 27"/>
    <property type="match status" value="1"/>
</dbReference>
<gene>
    <name evidence="21" type="ORF">N7G274_008692</name>
</gene>
<keyword evidence="16" id="KW-1015">Disulfide bond</keyword>
<dbReference type="InterPro" id="IPR018939">
    <property type="entry name" value="Autophagy-rel_prot_27"/>
</dbReference>
<feature type="chain" id="PRO_5047090386" description="Autophagy-related protein 27" evidence="19">
    <location>
        <begin position="25"/>
        <end position="310"/>
    </location>
</feature>
<keyword evidence="13" id="KW-0333">Golgi apparatus</keyword>
<protein>
    <recommendedName>
        <fullName evidence="6">Autophagy-related protein 27</fullName>
    </recommendedName>
</protein>
<evidence type="ECO:0000259" key="20">
    <source>
        <dbReference type="PROSITE" id="PS51914"/>
    </source>
</evidence>
<sequence length="310" mass="34964">MRLSFQPPATLPSLFLILPSLTAALGINCNDVRHDGVHWNLTPLDGPHIIYQIKENTNTIRNTTFSINFCTFLERPHHVPTDEQCPSGTKVCAIERLTNKVENVTEITDIIPIAGEYSHTIGGALDPKWTRLKSSESSADRNREGVRLQMRGRRVHGQDQKAIVEFLCIAKQGEKTLTAEDEEDHKYGNAVDDGHDGTIDILSWEDEKDAKVLRLQWKTRYACEDVENEGSSSSGGWGFFTWFILIVFMGVAAYLIFGSWLNYNRYSARGWDLVPHSETIRDIPYIFRDWMRSVINTVQGGGSRGGYSAV</sequence>
<dbReference type="Proteomes" id="UP001590950">
    <property type="component" value="Unassembled WGS sequence"/>
</dbReference>
<keyword evidence="11 18" id="KW-1133">Transmembrane helix</keyword>
<evidence type="ECO:0000256" key="17">
    <source>
        <dbReference type="ARBA" id="ARBA00023329"/>
    </source>
</evidence>
<evidence type="ECO:0000256" key="19">
    <source>
        <dbReference type="SAM" id="SignalP"/>
    </source>
</evidence>
<keyword evidence="12" id="KW-0072">Autophagy</keyword>
<dbReference type="InterPro" id="IPR044865">
    <property type="entry name" value="MRH_dom"/>
</dbReference>
<evidence type="ECO:0000256" key="10">
    <source>
        <dbReference type="ARBA" id="ARBA00022927"/>
    </source>
</evidence>
<evidence type="ECO:0000256" key="2">
    <source>
        <dbReference type="ARBA" id="ARBA00004358"/>
    </source>
</evidence>
<evidence type="ECO:0000256" key="6">
    <source>
        <dbReference type="ARBA" id="ARBA00013776"/>
    </source>
</evidence>
<keyword evidence="8 18" id="KW-0812">Transmembrane</keyword>
<keyword evidence="15 18" id="KW-0472">Membrane</keyword>
<dbReference type="Pfam" id="PF09451">
    <property type="entry name" value="ATG27"/>
    <property type="match status" value="1"/>
</dbReference>
<comment type="subcellular location">
    <subcellularLocation>
        <location evidence="2">Cytoplasmic vesicle membrane</location>
        <topology evidence="2">Single-pass type I membrane protein</topology>
    </subcellularLocation>
    <subcellularLocation>
        <location evidence="4">Golgi apparatus membrane</location>
        <topology evidence="4">Single-pass type I membrane protein</topology>
    </subcellularLocation>
    <subcellularLocation>
        <location evidence="1">Mitochondrion membrane</location>
        <topology evidence="1">Single-pass membrane protein</topology>
    </subcellularLocation>
    <subcellularLocation>
        <location evidence="3">Preautophagosomal structure membrane</location>
        <topology evidence="3">Single-pass type I membrane protein</topology>
    </subcellularLocation>
</comment>
<evidence type="ECO:0000313" key="22">
    <source>
        <dbReference type="Proteomes" id="UP001590950"/>
    </source>
</evidence>
<organism evidence="21 22">
    <name type="scientific">Stereocaulon virgatum</name>
    <dbReference type="NCBI Taxonomy" id="373712"/>
    <lineage>
        <taxon>Eukaryota</taxon>
        <taxon>Fungi</taxon>
        <taxon>Dikarya</taxon>
        <taxon>Ascomycota</taxon>
        <taxon>Pezizomycotina</taxon>
        <taxon>Lecanoromycetes</taxon>
        <taxon>OSLEUM clade</taxon>
        <taxon>Lecanoromycetidae</taxon>
        <taxon>Lecanorales</taxon>
        <taxon>Lecanorineae</taxon>
        <taxon>Stereocaulaceae</taxon>
        <taxon>Stereocaulon</taxon>
    </lineage>
</organism>
<comment type="similarity">
    <text evidence="5">Belongs to the ATG27 family.</text>
</comment>
<keyword evidence="9 19" id="KW-0732">Signal</keyword>
<evidence type="ECO:0000313" key="21">
    <source>
        <dbReference type="EMBL" id="KAL2038644.1"/>
    </source>
</evidence>
<feature type="signal peptide" evidence="19">
    <location>
        <begin position="1"/>
        <end position="24"/>
    </location>
</feature>
<keyword evidence="14" id="KW-0496">Mitochondrion</keyword>
<evidence type="ECO:0000256" key="3">
    <source>
        <dbReference type="ARBA" id="ARBA00004472"/>
    </source>
</evidence>
<evidence type="ECO:0000256" key="16">
    <source>
        <dbReference type="ARBA" id="ARBA00023157"/>
    </source>
</evidence>
<evidence type="ECO:0000256" key="13">
    <source>
        <dbReference type="ARBA" id="ARBA00023034"/>
    </source>
</evidence>
<keyword evidence="7" id="KW-0813">Transport</keyword>
<evidence type="ECO:0000256" key="7">
    <source>
        <dbReference type="ARBA" id="ARBA00022448"/>
    </source>
</evidence>
<feature type="transmembrane region" description="Helical" evidence="18">
    <location>
        <begin position="237"/>
        <end position="257"/>
    </location>
</feature>
<reference evidence="21 22" key="1">
    <citation type="submission" date="2024-09" db="EMBL/GenBank/DDBJ databases">
        <title>Rethinking Asexuality: The Enigmatic Case of Functional Sexual Genes in Lepraria (Stereocaulaceae).</title>
        <authorList>
            <person name="Doellman M."/>
            <person name="Sun Y."/>
            <person name="Barcenas-Pena A."/>
            <person name="Lumbsch H.T."/>
            <person name="Grewe F."/>
        </authorList>
    </citation>
    <scope>NUCLEOTIDE SEQUENCE [LARGE SCALE GENOMIC DNA]</scope>
    <source>
        <strain evidence="21 22">Mercado 3170</strain>
    </source>
</reference>
<evidence type="ECO:0000256" key="12">
    <source>
        <dbReference type="ARBA" id="ARBA00023006"/>
    </source>
</evidence>
<keyword evidence="17" id="KW-0968">Cytoplasmic vesicle</keyword>
<evidence type="ECO:0000256" key="11">
    <source>
        <dbReference type="ARBA" id="ARBA00022989"/>
    </source>
</evidence>
<evidence type="ECO:0000256" key="8">
    <source>
        <dbReference type="ARBA" id="ARBA00022692"/>
    </source>
</evidence>
<evidence type="ECO:0000256" key="15">
    <source>
        <dbReference type="ARBA" id="ARBA00023136"/>
    </source>
</evidence>
<evidence type="ECO:0000256" key="1">
    <source>
        <dbReference type="ARBA" id="ARBA00004304"/>
    </source>
</evidence>
<dbReference type="Gene3D" id="2.70.130.10">
    <property type="entry name" value="Mannose-6-phosphate receptor binding domain"/>
    <property type="match status" value="1"/>
</dbReference>
<evidence type="ECO:0000256" key="4">
    <source>
        <dbReference type="ARBA" id="ARBA00004614"/>
    </source>
</evidence>
<evidence type="ECO:0000256" key="5">
    <source>
        <dbReference type="ARBA" id="ARBA00005363"/>
    </source>
</evidence>
<evidence type="ECO:0000256" key="9">
    <source>
        <dbReference type="ARBA" id="ARBA00022729"/>
    </source>
</evidence>
<keyword evidence="10" id="KW-0653">Protein transport</keyword>
<dbReference type="InterPro" id="IPR009011">
    <property type="entry name" value="Man6P_isomerase_rcpt-bd_dom_sf"/>
</dbReference>
<keyword evidence="22" id="KW-1185">Reference proteome</keyword>